<dbReference type="OrthoDB" id="425173at2"/>
<proteinExistence type="inferred from homology"/>
<evidence type="ECO:0000313" key="8">
    <source>
        <dbReference type="Proteomes" id="UP000268857"/>
    </source>
</evidence>
<evidence type="ECO:0000256" key="4">
    <source>
        <dbReference type="ARBA" id="ARBA00022729"/>
    </source>
</evidence>
<evidence type="ECO:0000259" key="6">
    <source>
        <dbReference type="PROSITE" id="PS50983"/>
    </source>
</evidence>
<dbReference type="InterPro" id="IPR002491">
    <property type="entry name" value="ABC_transptr_periplasmic_BD"/>
</dbReference>
<reference evidence="7 8" key="1">
    <citation type="journal article" date="2019" name="Genome Biol. Evol.">
        <title>Day and night: Metabolic profiles and evolutionary relationships of six axenic non-marine cyanobacteria.</title>
        <authorList>
            <person name="Will S.E."/>
            <person name="Henke P."/>
            <person name="Boedeker C."/>
            <person name="Huang S."/>
            <person name="Brinkmann H."/>
            <person name="Rohde M."/>
            <person name="Jarek M."/>
            <person name="Friedl T."/>
            <person name="Seufert S."/>
            <person name="Schumacher M."/>
            <person name="Overmann J."/>
            <person name="Neumann-Schaal M."/>
            <person name="Petersen J."/>
        </authorList>
    </citation>
    <scope>NUCLEOTIDE SEQUENCE [LARGE SCALE GENOMIC DNA]</scope>
    <source>
        <strain evidence="7 8">PCC 6912</strain>
    </source>
</reference>
<dbReference type="AlphaFoldDB" id="A0A3S0Y5T5"/>
<evidence type="ECO:0000256" key="5">
    <source>
        <dbReference type="SAM" id="Coils"/>
    </source>
</evidence>
<comment type="caution">
    <text evidence="7">The sequence shown here is derived from an EMBL/GenBank/DDBJ whole genome shotgun (WGS) entry which is preliminary data.</text>
</comment>
<dbReference type="SUPFAM" id="SSF53807">
    <property type="entry name" value="Helical backbone' metal receptor"/>
    <property type="match status" value="1"/>
</dbReference>
<dbReference type="PROSITE" id="PS50983">
    <property type="entry name" value="FE_B12_PBP"/>
    <property type="match status" value="1"/>
</dbReference>
<evidence type="ECO:0000256" key="3">
    <source>
        <dbReference type="ARBA" id="ARBA00022448"/>
    </source>
</evidence>
<feature type="domain" description="Fe/B12 periplasmic-binding" evidence="6">
    <location>
        <begin position="60"/>
        <end position="324"/>
    </location>
</feature>
<evidence type="ECO:0000313" key="7">
    <source>
        <dbReference type="EMBL" id="RUR84726.1"/>
    </source>
</evidence>
<keyword evidence="5" id="KW-0175">Coiled coil</keyword>
<comment type="similarity">
    <text evidence="2">Belongs to the bacterial solute-binding protein 8 family.</text>
</comment>
<accession>A0A3S0Y5T5</accession>
<dbReference type="Pfam" id="PF01497">
    <property type="entry name" value="Peripla_BP_2"/>
    <property type="match status" value="1"/>
</dbReference>
<organism evidence="7 8">
    <name type="scientific">Chlorogloeopsis fritschii PCC 6912</name>
    <dbReference type="NCBI Taxonomy" id="211165"/>
    <lineage>
        <taxon>Bacteria</taxon>
        <taxon>Bacillati</taxon>
        <taxon>Cyanobacteriota</taxon>
        <taxon>Cyanophyceae</taxon>
        <taxon>Nostocales</taxon>
        <taxon>Chlorogloeopsidaceae</taxon>
        <taxon>Chlorogloeopsis</taxon>
    </lineage>
</organism>
<name>A0A3S0Y5T5_CHLFR</name>
<dbReference type="PANTHER" id="PTHR30532:SF25">
    <property type="entry name" value="IRON(III) DICITRATE-BINDING PERIPLASMIC PROTEIN"/>
    <property type="match status" value="1"/>
</dbReference>
<protein>
    <submittedName>
        <fullName evidence="7">Iron siderophore-binding protein</fullName>
    </submittedName>
</protein>
<dbReference type="RefSeq" id="WP_016875663.1">
    <property type="nucleotide sequence ID" value="NZ_AJLN01000100.1"/>
</dbReference>
<evidence type="ECO:0000256" key="2">
    <source>
        <dbReference type="ARBA" id="ARBA00008814"/>
    </source>
</evidence>
<sequence length="324" mass="36761">MKKSYFYSLVFILTVITVLIFTACDKYVTKNLIQPKLSNLECRLIKHELGETCVPLNPKRIIVTDQVSLEALLALGVKPIGVPDTAFVASKASFLQSKMADIVYIGKEHQFNLETILKLQPDLIVSLYGINPESYKLFSQIAPTVKLKYIHNQWKESLLLIAEVVNKSDEAKELLAKYQQRLEKLRTTLGDKIKKIEVSVSRFHAQVQLPEFRSQYSFPGSILTEIGMNMPVNQRRLINTPDDTLVILSLERVDLLDADVLFVAVDPGAKELFQKYQNSQIWQTLDVVQNQRVYSVDTSYWIFGNILSANAILDDLSKYLVGSS</sequence>
<dbReference type="STRING" id="211165.GCA_000317285_03780"/>
<dbReference type="GO" id="GO:1901678">
    <property type="term" value="P:iron coordination entity transport"/>
    <property type="evidence" value="ECO:0007669"/>
    <property type="project" value="UniProtKB-ARBA"/>
</dbReference>
<keyword evidence="8" id="KW-1185">Reference proteome</keyword>
<dbReference type="EMBL" id="RSCJ01000004">
    <property type="protein sequence ID" value="RUR84726.1"/>
    <property type="molecule type" value="Genomic_DNA"/>
</dbReference>
<dbReference type="CDD" id="cd01146">
    <property type="entry name" value="FhuD"/>
    <property type="match status" value="1"/>
</dbReference>
<dbReference type="Proteomes" id="UP000268857">
    <property type="component" value="Unassembled WGS sequence"/>
</dbReference>
<dbReference type="Gene3D" id="3.40.50.1980">
    <property type="entry name" value="Nitrogenase molybdenum iron protein domain"/>
    <property type="match status" value="2"/>
</dbReference>
<evidence type="ECO:0000256" key="1">
    <source>
        <dbReference type="ARBA" id="ARBA00004196"/>
    </source>
</evidence>
<keyword evidence="3" id="KW-0813">Transport</keyword>
<gene>
    <name evidence="7" type="ORF">PCC6912_16210</name>
</gene>
<keyword evidence="4" id="KW-0732">Signal</keyword>
<dbReference type="GO" id="GO:0030288">
    <property type="term" value="C:outer membrane-bounded periplasmic space"/>
    <property type="evidence" value="ECO:0007669"/>
    <property type="project" value="TreeGrafter"/>
</dbReference>
<dbReference type="PROSITE" id="PS51257">
    <property type="entry name" value="PROKAR_LIPOPROTEIN"/>
    <property type="match status" value="1"/>
</dbReference>
<dbReference type="InterPro" id="IPR051313">
    <property type="entry name" value="Bact_iron-sidero_bind"/>
</dbReference>
<comment type="subcellular location">
    <subcellularLocation>
        <location evidence="1">Cell envelope</location>
    </subcellularLocation>
</comment>
<dbReference type="PANTHER" id="PTHR30532">
    <property type="entry name" value="IRON III DICITRATE-BINDING PERIPLASMIC PROTEIN"/>
    <property type="match status" value="1"/>
</dbReference>
<feature type="coiled-coil region" evidence="5">
    <location>
        <begin position="161"/>
        <end position="195"/>
    </location>
</feature>